<accession>A0A1W1CKL4</accession>
<proteinExistence type="predicted"/>
<reference evidence="2" key="1">
    <citation type="submission" date="2016-10" db="EMBL/GenBank/DDBJ databases">
        <authorList>
            <person name="de Groot N.N."/>
        </authorList>
    </citation>
    <scope>NUCLEOTIDE SEQUENCE</scope>
</reference>
<keyword evidence="1" id="KW-0175">Coiled coil</keyword>
<feature type="coiled-coil region" evidence="1">
    <location>
        <begin position="458"/>
        <end position="632"/>
    </location>
</feature>
<dbReference type="EMBL" id="FPHN01000199">
    <property type="protein sequence ID" value="SFV66242.1"/>
    <property type="molecule type" value="Genomic_DNA"/>
</dbReference>
<protein>
    <submittedName>
        <fullName evidence="2">Chromosome partition protein smc</fullName>
    </submittedName>
</protein>
<gene>
    <name evidence="2" type="ORF">MNB_SV-14-1501</name>
</gene>
<name>A0A1W1CKL4_9ZZZZ</name>
<organism evidence="2">
    <name type="scientific">hydrothermal vent metagenome</name>
    <dbReference type="NCBI Taxonomy" id="652676"/>
    <lineage>
        <taxon>unclassified sequences</taxon>
        <taxon>metagenomes</taxon>
        <taxon>ecological metagenomes</taxon>
    </lineage>
</organism>
<dbReference type="AlphaFoldDB" id="A0A1W1CKL4"/>
<evidence type="ECO:0000256" key="1">
    <source>
        <dbReference type="SAM" id="Coils"/>
    </source>
</evidence>
<evidence type="ECO:0000313" key="2">
    <source>
        <dbReference type="EMBL" id="SFV66242.1"/>
    </source>
</evidence>
<sequence>MKIKRVAIGGNREEINKETGEHRPNFIDSVKRSDLIFTPNQLVEKLFRGSSQEYDSWLLKHNLHPSQVNFNEINQKQELLKRLKTYTMRLLDEAKADSMFYNELGNLVVTKWLDSFDTLENHIYDLSDFNKIEFMKIADEFKKRFTTNSPFAFLTIDDTNQQLKVVASHKVLLILDKKLPMGNKRGTPAGQKPEKLYQTFFTSIGYKGKGELTEGLNHHRTNFKNFNFNLNIETRLLNDIIYDKLGYDRAETQVAFTFGVYGKKLYFESDIKGTERKQEEIDALAIVEGATSVIGKELHKKRQGSIAIDKTTIEVENRIPHPKISEDKIVVKEEEKDKPVIVTETEKKEEPTIELSNSLKAFEKEIFIKQQGYAELAKEKINEALSNRNQYINEFHSFLKKGMSVSDALNKFSERYANNPYIKGIIETSITGELQLQALKDKGIEELNYNITVLKSEKLGLQKDLDVKETEIASLNQNIESLVVSHTKQLEEIEVNLAKLIEERGVLIEKSDKQLEMIVELEKLITQYEQTLRAKDSNIREKDILIERLESVNSSLIDSSREVESLENENKNLLRKIENDDSEMKYYKRQIEQLKEENRLLLSATNLLKINNSQLESQNEGLVKELAQLKGK</sequence>